<dbReference type="PIRSF" id="PIRSF031878">
    <property type="entry name" value="UCP031878"/>
    <property type="match status" value="1"/>
</dbReference>
<sequence>MKHSSSQIIFRHWNELRDQRAVPERADVDPAQIRGALADSFILSFEPKGGHQFRLAGTRLCALFGHELKDTSLVSLWRPADRAALDKLITTAVDDSIGVVAAVTASTDGYPDVDLELLLLPLKHGGKTHLRLIGSMAPLVVPHWLGVQPVRSLALGDYRYIGHVVMPPRLQVAPSIQPPDRVKHGLAVYDGGRS</sequence>
<dbReference type="Proteomes" id="UP000236884">
    <property type="component" value="Chromosome"/>
</dbReference>
<dbReference type="EMBL" id="AP014946">
    <property type="protein sequence ID" value="BAT60157.1"/>
    <property type="molecule type" value="Genomic_DNA"/>
</dbReference>
<accession>A0A0S3PW27</accession>
<dbReference type="InterPro" id="IPR009922">
    <property type="entry name" value="DUF1457"/>
</dbReference>
<dbReference type="Pfam" id="PF07310">
    <property type="entry name" value="PAS_5"/>
    <property type="match status" value="1"/>
</dbReference>
<organism evidence="1 2">
    <name type="scientific">Variibacter gotjawalensis</name>
    <dbReference type="NCBI Taxonomy" id="1333996"/>
    <lineage>
        <taxon>Bacteria</taxon>
        <taxon>Pseudomonadati</taxon>
        <taxon>Pseudomonadota</taxon>
        <taxon>Alphaproteobacteria</taxon>
        <taxon>Hyphomicrobiales</taxon>
        <taxon>Nitrobacteraceae</taxon>
        <taxon>Variibacter</taxon>
    </lineage>
</organism>
<evidence type="ECO:0000313" key="1">
    <source>
        <dbReference type="EMBL" id="BAT60157.1"/>
    </source>
</evidence>
<keyword evidence="2" id="KW-1185">Reference proteome</keyword>
<dbReference type="KEGG" id="vgo:GJW-30_1_02693"/>
<name>A0A0S3PW27_9BRAD</name>
<evidence type="ECO:0000313" key="2">
    <source>
        <dbReference type="Proteomes" id="UP000236884"/>
    </source>
</evidence>
<proteinExistence type="predicted"/>
<reference evidence="1 2" key="1">
    <citation type="submission" date="2015-08" db="EMBL/GenBank/DDBJ databases">
        <title>Investigation of the bacterial diversity of lava forest soil.</title>
        <authorList>
            <person name="Lee J.S."/>
        </authorList>
    </citation>
    <scope>NUCLEOTIDE SEQUENCE [LARGE SCALE GENOMIC DNA]</scope>
    <source>
        <strain evidence="1 2">GJW-30</strain>
    </source>
</reference>
<dbReference type="AlphaFoldDB" id="A0A0S3PW27"/>
<protein>
    <submittedName>
        <fullName evidence="1">PAS domain protein</fullName>
    </submittedName>
</protein>
<gene>
    <name evidence="1" type="ORF">GJW-30_1_02693</name>
</gene>